<evidence type="ECO:0000256" key="1">
    <source>
        <dbReference type="SAM" id="MobiDB-lite"/>
    </source>
</evidence>
<name>A0A6J2R5E3_COTGO</name>
<dbReference type="InterPro" id="IPR036116">
    <property type="entry name" value="FN3_sf"/>
</dbReference>
<dbReference type="InterPro" id="IPR013783">
    <property type="entry name" value="Ig-like_fold"/>
</dbReference>
<keyword evidence="2" id="KW-0472">Membrane</keyword>
<evidence type="ECO:0000313" key="4">
    <source>
        <dbReference type="Proteomes" id="UP000504630"/>
    </source>
</evidence>
<dbReference type="GO" id="GO:0004896">
    <property type="term" value="F:cytokine receptor activity"/>
    <property type="evidence" value="ECO:0007669"/>
    <property type="project" value="TreeGrafter"/>
</dbReference>
<keyword evidence="3" id="KW-0732">Signal</keyword>
<dbReference type="InParanoid" id="A0A6J2R5E3"/>
<dbReference type="SUPFAM" id="SSF49265">
    <property type="entry name" value="Fibronectin type III"/>
    <property type="match status" value="1"/>
</dbReference>
<evidence type="ECO:0000256" key="2">
    <source>
        <dbReference type="SAM" id="Phobius"/>
    </source>
</evidence>
<proteinExistence type="predicted"/>
<dbReference type="AlphaFoldDB" id="A0A6J2R5E3"/>
<organism evidence="4 5">
    <name type="scientific">Cottoperca gobio</name>
    <name type="common">Frogmouth</name>
    <name type="synonym">Aphritis gobio</name>
    <dbReference type="NCBI Taxonomy" id="56716"/>
    <lineage>
        <taxon>Eukaryota</taxon>
        <taxon>Metazoa</taxon>
        <taxon>Chordata</taxon>
        <taxon>Craniata</taxon>
        <taxon>Vertebrata</taxon>
        <taxon>Euteleostomi</taxon>
        <taxon>Actinopterygii</taxon>
        <taxon>Neopterygii</taxon>
        <taxon>Teleostei</taxon>
        <taxon>Neoteleostei</taxon>
        <taxon>Acanthomorphata</taxon>
        <taxon>Eupercaria</taxon>
        <taxon>Perciformes</taxon>
        <taxon>Notothenioidei</taxon>
        <taxon>Bovichtidae</taxon>
        <taxon>Cottoperca</taxon>
    </lineage>
</organism>
<reference evidence="5" key="1">
    <citation type="submission" date="2025-08" db="UniProtKB">
        <authorList>
            <consortium name="RefSeq"/>
        </authorList>
    </citation>
    <scope>IDENTIFICATION</scope>
</reference>
<dbReference type="PANTHER" id="PTHR20859:SF87">
    <property type="entry name" value="CYTOKINE RECEPTOR FAMILY MEMBER B13-RELATED"/>
    <property type="match status" value="1"/>
</dbReference>
<sequence>MDLTTFHPVFLFLVLLQTVVAQVEPPTDVKLHCHNLHNVLKWSYDKPLPGLRFRVNVGSTDDMNGIPNELWVDPPAKLEADVSFLSDPGSSYFLTVTAVIGQNVSHAVPDQGIIFSYFKDSQANQRCSLDFPSVNVTAQQDDTVLLRFTHPWLVYHHRLPRSRKTNAREKKSQDAQNTRELPVFYYDVVLISQEQSKHHNCVKDVCEEKLQVDATQKKHCLKVKGELLKIAVKGTREYCAPPFEEAPSYLVHICVVGVLLFFSAVSFVLFMVYRKKTSPSNPLPSAMNFKSKIREVTSGALQERFTVAEVEPTSPTPLLSSEEKELSPALIPSTEPDVRLRIGVSEEDEGVSNDMEVRNDDYMQGKNFEEDDDPPDCSEVPSDYEKRQVLVKLAPDELAEGYRG</sequence>
<protein>
    <submittedName>
        <fullName evidence="5">Growth/differentiation factor 10b</fullName>
    </submittedName>
</protein>
<dbReference type="CTD" id="794493"/>
<accession>A0A6J2R5E3</accession>
<feature type="region of interest" description="Disordered" evidence="1">
    <location>
        <begin position="311"/>
        <end position="332"/>
    </location>
</feature>
<dbReference type="GO" id="GO:0005886">
    <property type="term" value="C:plasma membrane"/>
    <property type="evidence" value="ECO:0007669"/>
    <property type="project" value="TreeGrafter"/>
</dbReference>
<dbReference type="Proteomes" id="UP000504630">
    <property type="component" value="Chromosome 15"/>
</dbReference>
<evidence type="ECO:0000313" key="5">
    <source>
        <dbReference type="RefSeq" id="XP_029305484.1"/>
    </source>
</evidence>
<feature type="transmembrane region" description="Helical" evidence="2">
    <location>
        <begin position="249"/>
        <end position="273"/>
    </location>
</feature>
<dbReference type="OrthoDB" id="8758322at2759"/>
<dbReference type="GeneID" id="115019913"/>
<dbReference type="KEGG" id="cgob:115019913"/>
<dbReference type="Gene3D" id="2.60.40.10">
    <property type="entry name" value="Immunoglobulins"/>
    <property type="match status" value="1"/>
</dbReference>
<dbReference type="RefSeq" id="XP_029305484.1">
    <property type="nucleotide sequence ID" value="XM_029449624.1"/>
</dbReference>
<keyword evidence="2" id="KW-1133">Transmembrane helix</keyword>
<keyword evidence="4" id="KW-1185">Reference proteome</keyword>
<feature type="chain" id="PRO_5026959523" evidence="3">
    <location>
        <begin position="22"/>
        <end position="404"/>
    </location>
</feature>
<feature type="region of interest" description="Disordered" evidence="1">
    <location>
        <begin position="363"/>
        <end position="383"/>
    </location>
</feature>
<feature type="signal peptide" evidence="3">
    <location>
        <begin position="1"/>
        <end position="21"/>
    </location>
</feature>
<keyword evidence="2" id="KW-0812">Transmembrane</keyword>
<evidence type="ECO:0000256" key="3">
    <source>
        <dbReference type="SAM" id="SignalP"/>
    </source>
</evidence>
<dbReference type="InterPro" id="IPR050650">
    <property type="entry name" value="Type-II_Cytokine-TF_Rcpt"/>
</dbReference>
<dbReference type="PANTHER" id="PTHR20859">
    <property type="entry name" value="INTERFERON/INTERLEUKIN RECEPTOR"/>
    <property type="match status" value="1"/>
</dbReference>
<gene>
    <name evidence="5" type="primary">ifngr1l</name>
</gene>